<organism evidence="1 2">
    <name type="scientific">Crateriforma conspicua</name>
    <dbReference type="NCBI Taxonomy" id="2527996"/>
    <lineage>
        <taxon>Bacteria</taxon>
        <taxon>Pseudomonadati</taxon>
        <taxon>Planctomycetota</taxon>
        <taxon>Planctomycetia</taxon>
        <taxon>Planctomycetales</taxon>
        <taxon>Planctomycetaceae</taxon>
        <taxon>Crateriforma</taxon>
    </lineage>
</organism>
<proteinExistence type="predicted"/>
<comment type="caution">
    <text evidence="1">The sequence shown here is derived from an EMBL/GenBank/DDBJ whole genome shotgun (WGS) entry which is preliminary data.</text>
</comment>
<accession>A0A5C6FDU1</accession>
<dbReference type="OrthoDB" id="9919376at2"/>
<name>A0A5C6FDU1_9PLAN</name>
<sequence>MTITEQEQQAIDDKMKCFNALKEVAENAVADGLADRFDDAFVDVLVSAHLIDEPLGHPETPHRIGAMSDGVGITLDRTIGPREEDAAFFQKIRPRGPSFLMESLRF</sequence>
<evidence type="ECO:0000313" key="1">
    <source>
        <dbReference type="EMBL" id="TWU59630.1"/>
    </source>
</evidence>
<dbReference type="RefSeq" id="WP_146416548.1">
    <property type="nucleotide sequence ID" value="NZ_SJPZ01000005.1"/>
</dbReference>
<dbReference type="Proteomes" id="UP000316476">
    <property type="component" value="Unassembled WGS sequence"/>
</dbReference>
<evidence type="ECO:0000313" key="2">
    <source>
        <dbReference type="Proteomes" id="UP000316476"/>
    </source>
</evidence>
<dbReference type="AlphaFoldDB" id="A0A5C6FDU1"/>
<dbReference type="EMBL" id="SJPZ01000005">
    <property type="protein sequence ID" value="TWU59630.1"/>
    <property type="molecule type" value="Genomic_DNA"/>
</dbReference>
<gene>
    <name evidence="1" type="ORF">V7x_55400</name>
</gene>
<reference evidence="1 2" key="1">
    <citation type="submission" date="2019-02" db="EMBL/GenBank/DDBJ databases">
        <title>Deep-cultivation of Planctomycetes and their phenomic and genomic characterization uncovers novel biology.</title>
        <authorList>
            <person name="Wiegand S."/>
            <person name="Jogler M."/>
            <person name="Boedeker C."/>
            <person name="Pinto D."/>
            <person name="Vollmers J."/>
            <person name="Rivas-Marin E."/>
            <person name="Kohn T."/>
            <person name="Peeters S.H."/>
            <person name="Heuer A."/>
            <person name="Rast P."/>
            <person name="Oberbeckmann S."/>
            <person name="Bunk B."/>
            <person name="Jeske O."/>
            <person name="Meyerdierks A."/>
            <person name="Storesund J.E."/>
            <person name="Kallscheuer N."/>
            <person name="Luecker S."/>
            <person name="Lage O.M."/>
            <person name="Pohl T."/>
            <person name="Merkel B.J."/>
            <person name="Hornburger P."/>
            <person name="Mueller R.-W."/>
            <person name="Bruemmer F."/>
            <person name="Labrenz M."/>
            <person name="Spormann A.M."/>
            <person name="Op Den Camp H."/>
            <person name="Overmann J."/>
            <person name="Amann R."/>
            <person name="Jetten M.S.M."/>
            <person name="Mascher T."/>
            <person name="Medema M.H."/>
            <person name="Devos D.P."/>
            <person name="Kaster A.-K."/>
            <person name="Ovreas L."/>
            <person name="Rohde M."/>
            <person name="Galperin M.Y."/>
            <person name="Jogler C."/>
        </authorList>
    </citation>
    <scope>NUCLEOTIDE SEQUENCE [LARGE SCALE GENOMIC DNA]</scope>
    <source>
        <strain evidence="1 2">V7</strain>
    </source>
</reference>
<protein>
    <submittedName>
        <fullName evidence="1">Uncharacterized protein</fullName>
    </submittedName>
</protein>